<dbReference type="EMBL" id="BK015386">
    <property type="protein sequence ID" value="DAE04360.1"/>
    <property type="molecule type" value="Genomic_DNA"/>
</dbReference>
<reference evidence="1" key="1">
    <citation type="journal article" date="2021" name="Proc. Natl. Acad. Sci. U.S.A.">
        <title>A Catalog of Tens of Thousands of Viruses from Human Metagenomes Reveals Hidden Associations with Chronic Diseases.</title>
        <authorList>
            <person name="Tisza M.J."/>
            <person name="Buck C.B."/>
        </authorList>
    </citation>
    <scope>NUCLEOTIDE SEQUENCE</scope>
    <source>
        <strain evidence="1">Ctc6d98</strain>
    </source>
</reference>
<organism evidence="1">
    <name type="scientific">Siphoviridae sp. ctc6d98</name>
    <dbReference type="NCBI Taxonomy" id="2825569"/>
    <lineage>
        <taxon>Viruses</taxon>
        <taxon>Duplodnaviria</taxon>
        <taxon>Heunggongvirae</taxon>
        <taxon>Uroviricota</taxon>
        <taxon>Caudoviricetes</taxon>
    </lineage>
</organism>
<proteinExistence type="predicted"/>
<accession>A0A8S5PCE7</accession>
<name>A0A8S5PCE7_9CAUD</name>
<evidence type="ECO:0000313" key="1">
    <source>
        <dbReference type="EMBL" id="DAE04360.1"/>
    </source>
</evidence>
<sequence length="41" mass="4524">MTIVLFAIIGAAIKAGTAYWICFGILCLWKLAECIYNILSD</sequence>
<protein>
    <submittedName>
        <fullName evidence="1">Uncharacterized protein</fullName>
    </submittedName>
</protein>